<dbReference type="RefSeq" id="WP_174716921.1">
    <property type="nucleotide sequence ID" value="NZ_CP054569.1"/>
</dbReference>
<evidence type="ECO:0000256" key="1">
    <source>
        <dbReference type="ARBA" id="ARBA00022679"/>
    </source>
</evidence>
<dbReference type="PANTHER" id="PTHR48207:SF4">
    <property type="entry name" value="BLL6097 PROTEIN"/>
    <property type="match status" value="1"/>
</dbReference>
<reference evidence="4 6" key="2">
    <citation type="submission" date="2024-05" db="EMBL/GenBank/DDBJ databases">
        <title>Achromobacter denitrificans. BP1, complete genome.</title>
        <authorList>
            <person name="Zhang B."/>
        </authorList>
    </citation>
    <scope>NUCLEOTIDE SEQUENCE [LARGE SCALE GENOMIC DNA]</scope>
    <source>
        <strain evidence="4 6">BP1</strain>
    </source>
</reference>
<gene>
    <name evidence="4" type="ORF">AAIK43_34390</name>
    <name evidence="3" type="ORF">FOC81_22010</name>
</gene>
<dbReference type="Proteomes" id="UP000509782">
    <property type="component" value="Chromosome"/>
</dbReference>
<name>A0A6N0JQ41_ACHDE</name>
<dbReference type="InterPro" id="IPR044855">
    <property type="entry name" value="CoA-Trfase_III_dom3_sf"/>
</dbReference>
<reference evidence="3 5" key="1">
    <citation type="submission" date="2020-05" db="EMBL/GenBank/DDBJ databases">
        <title>FDA dAtabase for Regulatory Grade micrObial Sequences (FDA-ARGOS): Supporting development and validation of Infectious Disease Dx tests.</title>
        <authorList>
            <person name="Sproer C."/>
            <person name="Gronow S."/>
            <person name="Severitt S."/>
            <person name="Schroder I."/>
            <person name="Tallon L."/>
            <person name="Sadzewicz L."/>
            <person name="Zhao X."/>
            <person name="Vavikolanu K."/>
            <person name="Mehta A."/>
            <person name="Aluvathingal J."/>
            <person name="Nadendla S."/>
            <person name="Myers T."/>
            <person name="Yan Y."/>
            <person name="Sichtig H."/>
        </authorList>
    </citation>
    <scope>NUCLEOTIDE SEQUENCE [LARGE SCALE GENOMIC DNA]</scope>
    <source>
        <strain evidence="3 5">FDAARGOS_787</strain>
    </source>
</reference>
<dbReference type="EMBL" id="CP154792">
    <property type="protein sequence ID" value="XAN16399.1"/>
    <property type="molecule type" value="Genomic_DNA"/>
</dbReference>
<evidence type="ECO:0000256" key="2">
    <source>
        <dbReference type="SAM" id="MobiDB-lite"/>
    </source>
</evidence>
<dbReference type="Proteomes" id="UP001446337">
    <property type="component" value="Chromosome"/>
</dbReference>
<keyword evidence="1 3" id="KW-0808">Transferase</keyword>
<accession>A0A6N0JQ41</accession>
<sequence length="381" mass="40880">MTGPLSGMRVIDASNFVFGPMATQLLADMGAEVIKVEPPQGDPMRMVGGSRNPKMGSFFLNLNRGKRSVVLDLKAAGDVARLDALLATADVFVHNMRPAAARRLGIDYDSLAARHPRLVYAVALGFHQDGRYAERPAYDDVIQGMSGVAGLHARMYGEPGFVPMLFTDKLCGVYLAGAIASALVARAASGQGQQVEVPMFETMASFNLVEHLADDIFSGPAAAAPAPARGYERVFSRYHRPLKTGEGYVCLVANTDAQWQRLFALLGRSELAADPRFATMGDRIRHAEPLYEAISGSLLERGAVEWLALFLEHDIPAGPANGLDELLNDPHLEDVAFFQTVEHPTEGTLRCAPTPLRFSASPRAAAGGAPTLGEHNADILG</sequence>
<feature type="region of interest" description="Disordered" evidence="2">
    <location>
        <begin position="362"/>
        <end position="381"/>
    </location>
</feature>
<organism evidence="3 5">
    <name type="scientific">Achromobacter denitrificans</name>
    <name type="common">Alcaligenes denitrificans</name>
    <dbReference type="NCBI Taxonomy" id="32002"/>
    <lineage>
        <taxon>Bacteria</taxon>
        <taxon>Pseudomonadati</taxon>
        <taxon>Pseudomonadota</taxon>
        <taxon>Betaproteobacteria</taxon>
        <taxon>Burkholderiales</taxon>
        <taxon>Alcaligenaceae</taxon>
        <taxon>Achromobacter</taxon>
    </lineage>
</organism>
<keyword evidence="6" id="KW-1185">Reference proteome</keyword>
<dbReference type="InterPro" id="IPR050483">
    <property type="entry name" value="CoA-transferase_III_domain"/>
</dbReference>
<dbReference type="Gene3D" id="3.30.1540.10">
    <property type="entry name" value="formyl-coa transferase, domain 3"/>
    <property type="match status" value="1"/>
</dbReference>
<protein>
    <submittedName>
        <fullName evidence="3">CoA transferase</fullName>
        <ecNumber evidence="4">2.8.3.-</ecNumber>
    </submittedName>
</protein>
<dbReference type="InterPro" id="IPR023606">
    <property type="entry name" value="CoA-Trfase_III_dom_1_sf"/>
</dbReference>
<dbReference type="PANTHER" id="PTHR48207">
    <property type="entry name" value="SUCCINATE--HYDROXYMETHYLGLUTARATE COA-TRANSFERASE"/>
    <property type="match status" value="1"/>
</dbReference>
<proteinExistence type="predicted"/>
<dbReference type="Gene3D" id="3.40.50.10540">
    <property type="entry name" value="Crotonobetainyl-coa:carnitine coa-transferase, domain 1"/>
    <property type="match status" value="1"/>
</dbReference>
<dbReference type="GO" id="GO:0008410">
    <property type="term" value="F:CoA-transferase activity"/>
    <property type="evidence" value="ECO:0007669"/>
    <property type="project" value="TreeGrafter"/>
</dbReference>
<evidence type="ECO:0000313" key="5">
    <source>
        <dbReference type="Proteomes" id="UP000509782"/>
    </source>
</evidence>
<evidence type="ECO:0000313" key="4">
    <source>
        <dbReference type="EMBL" id="XAN16399.1"/>
    </source>
</evidence>
<dbReference type="SUPFAM" id="SSF89796">
    <property type="entry name" value="CoA-transferase family III (CaiB/BaiF)"/>
    <property type="match status" value="1"/>
</dbReference>
<dbReference type="AlphaFoldDB" id="A0A6N0JQ41"/>
<evidence type="ECO:0000313" key="3">
    <source>
        <dbReference type="EMBL" id="QKQ49235.1"/>
    </source>
</evidence>
<dbReference type="EC" id="2.8.3.-" evidence="4"/>
<evidence type="ECO:0000313" key="6">
    <source>
        <dbReference type="Proteomes" id="UP001446337"/>
    </source>
</evidence>
<dbReference type="EMBL" id="CP054569">
    <property type="protein sequence ID" value="QKQ49235.1"/>
    <property type="molecule type" value="Genomic_DNA"/>
</dbReference>
<dbReference type="Pfam" id="PF02515">
    <property type="entry name" value="CoA_transf_3"/>
    <property type="match status" value="1"/>
</dbReference>
<dbReference type="InterPro" id="IPR003673">
    <property type="entry name" value="CoA-Trfase_fam_III"/>
</dbReference>